<keyword evidence="2" id="KW-1133">Transmembrane helix</keyword>
<dbReference type="Proteomes" id="UP001519460">
    <property type="component" value="Unassembled WGS sequence"/>
</dbReference>
<keyword evidence="4" id="KW-1185">Reference proteome</keyword>
<accession>A0ABD0L7P7</accession>
<feature type="compositionally biased region" description="Polar residues" evidence="1">
    <location>
        <begin position="177"/>
        <end position="204"/>
    </location>
</feature>
<evidence type="ECO:0000313" key="3">
    <source>
        <dbReference type="EMBL" id="KAK7495160.1"/>
    </source>
</evidence>
<proteinExistence type="predicted"/>
<keyword evidence="2" id="KW-0812">Transmembrane</keyword>
<reference evidence="3 4" key="1">
    <citation type="journal article" date="2023" name="Sci. Data">
        <title>Genome assembly of the Korean intertidal mud-creeper Batillaria attramentaria.</title>
        <authorList>
            <person name="Patra A.K."/>
            <person name="Ho P.T."/>
            <person name="Jun S."/>
            <person name="Lee S.J."/>
            <person name="Kim Y."/>
            <person name="Won Y.J."/>
        </authorList>
    </citation>
    <scope>NUCLEOTIDE SEQUENCE [LARGE SCALE GENOMIC DNA]</scope>
    <source>
        <strain evidence="3">Wonlab-2016</strain>
    </source>
</reference>
<keyword evidence="2" id="KW-0472">Membrane</keyword>
<feature type="transmembrane region" description="Helical" evidence="2">
    <location>
        <begin position="138"/>
        <end position="159"/>
    </location>
</feature>
<evidence type="ECO:0000256" key="1">
    <source>
        <dbReference type="SAM" id="MobiDB-lite"/>
    </source>
</evidence>
<sequence length="272" mass="29191">EPVLTTPSNDDTDVECTIKSSDHLNELQLLDAENASLVFVSWDYAKKACKKDKSVTCQSRCRQNQDGTIALELDLAVVGEKESRTINCSAHFFKDGQSGVLSSSLTVSGRAKGEPRKNTCDESYEDGRKDGLSGALEWALPVMMGLLLIVLLIVLVLLYKRCNRTTDDIGLGITEGNSPLAQSNHTQSTPSVQLKGPTQDTTGSGCAEGGCSAPGDLPTPNTVRRDVSVRNPPPTPNDEGPTSSAKSTDSASLGLNMRNSENVELEELLRQH</sequence>
<evidence type="ECO:0000256" key="2">
    <source>
        <dbReference type="SAM" id="Phobius"/>
    </source>
</evidence>
<dbReference type="AlphaFoldDB" id="A0ABD0L7P7"/>
<comment type="caution">
    <text evidence="3">The sequence shown here is derived from an EMBL/GenBank/DDBJ whole genome shotgun (WGS) entry which is preliminary data.</text>
</comment>
<name>A0ABD0L7P7_9CAEN</name>
<gene>
    <name evidence="3" type="ORF">BaRGS_00013570</name>
</gene>
<dbReference type="EMBL" id="JACVVK020000077">
    <property type="protein sequence ID" value="KAK7495160.1"/>
    <property type="molecule type" value="Genomic_DNA"/>
</dbReference>
<organism evidence="3 4">
    <name type="scientific">Batillaria attramentaria</name>
    <dbReference type="NCBI Taxonomy" id="370345"/>
    <lineage>
        <taxon>Eukaryota</taxon>
        <taxon>Metazoa</taxon>
        <taxon>Spiralia</taxon>
        <taxon>Lophotrochozoa</taxon>
        <taxon>Mollusca</taxon>
        <taxon>Gastropoda</taxon>
        <taxon>Caenogastropoda</taxon>
        <taxon>Sorbeoconcha</taxon>
        <taxon>Cerithioidea</taxon>
        <taxon>Batillariidae</taxon>
        <taxon>Batillaria</taxon>
    </lineage>
</organism>
<evidence type="ECO:0000313" key="4">
    <source>
        <dbReference type="Proteomes" id="UP001519460"/>
    </source>
</evidence>
<feature type="non-terminal residue" evidence="3">
    <location>
        <position position="1"/>
    </location>
</feature>
<feature type="compositionally biased region" description="Polar residues" evidence="1">
    <location>
        <begin position="240"/>
        <end position="262"/>
    </location>
</feature>
<feature type="region of interest" description="Disordered" evidence="1">
    <location>
        <begin position="177"/>
        <end position="272"/>
    </location>
</feature>
<protein>
    <submittedName>
        <fullName evidence="3">Uncharacterized protein</fullName>
    </submittedName>
</protein>